<dbReference type="InterPro" id="IPR040198">
    <property type="entry name" value="Fido_containing"/>
</dbReference>
<dbReference type="Pfam" id="PF02661">
    <property type="entry name" value="Fic"/>
    <property type="match status" value="1"/>
</dbReference>
<accession>A0ABW4IFP3</accession>
<dbReference type="RefSeq" id="WP_379663445.1">
    <property type="nucleotide sequence ID" value="NZ_JBHUDG010000039.1"/>
</dbReference>
<reference evidence="3" key="1">
    <citation type="journal article" date="2019" name="Int. J. Syst. Evol. Microbiol.">
        <title>The Global Catalogue of Microorganisms (GCM) 10K type strain sequencing project: providing services to taxonomists for standard genome sequencing and annotation.</title>
        <authorList>
            <consortium name="The Broad Institute Genomics Platform"/>
            <consortium name="The Broad Institute Genome Sequencing Center for Infectious Disease"/>
            <person name="Wu L."/>
            <person name="Ma J."/>
        </authorList>
    </citation>
    <scope>NUCLEOTIDE SEQUENCE [LARGE SCALE GENOMIC DNA]</scope>
    <source>
        <strain evidence="3">CCUG 53762</strain>
    </source>
</reference>
<dbReference type="PANTHER" id="PTHR13504">
    <property type="entry name" value="FIDO DOMAIN-CONTAINING PROTEIN DDB_G0283145"/>
    <property type="match status" value="1"/>
</dbReference>
<dbReference type="Gene3D" id="1.10.3290.10">
    <property type="entry name" value="Fido-like domain"/>
    <property type="match status" value="1"/>
</dbReference>
<protein>
    <submittedName>
        <fullName evidence="2">DUF4172 domain-containing protein</fullName>
    </submittedName>
</protein>
<proteinExistence type="predicted"/>
<evidence type="ECO:0000259" key="1">
    <source>
        <dbReference type="PROSITE" id="PS51459"/>
    </source>
</evidence>
<dbReference type="EMBL" id="JBHUDG010000039">
    <property type="protein sequence ID" value="MFD1631073.1"/>
    <property type="molecule type" value="Genomic_DNA"/>
</dbReference>
<dbReference type="InterPro" id="IPR036597">
    <property type="entry name" value="Fido-like_dom_sf"/>
</dbReference>
<dbReference type="Proteomes" id="UP001597118">
    <property type="component" value="Unassembled WGS sequence"/>
</dbReference>
<sequence>MYNWQYKNWPQFNYSLESIRGVSVSFAEELGYVNGLITALNDDLKQETIIEILIAEAIKTSEIEGEYMSRIDVMSSIKRNLGLKDDIKVRDKRVIGIAQLMTSVRQSYKDELSITMILDWHKMLMGSFTRINAGQWRTGHEPMQVISGAYGKEIVHYEAPLSAKVPEEMARFVEWFNSWDFSTLDKVSQSLIKSAITHLYFESIHPFEDGNGRIGRALAEYALSYTLQSPVLLSISTVIEKNKKQYYDALKSAQSTLEITTWIKYFAQIILEAQVNAKQLVEFTVKKVKFFDKFKAQLNERELKVINRMFESGVEGFEGGMTAKKYVAITKTSKATATRDLQHLSEIGALKLLGAGRSVRYELEVC</sequence>
<comment type="caution">
    <text evidence="2">The sequence shown here is derived from an EMBL/GenBank/DDBJ whole genome shotgun (WGS) entry which is preliminary data.</text>
</comment>
<dbReference type="PROSITE" id="PS51459">
    <property type="entry name" value="FIDO"/>
    <property type="match status" value="1"/>
</dbReference>
<organism evidence="2 3">
    <name type="scientific">Pseudopedobacter beijingensis</name>
    <dbReference type="NCBI Taxonomy" id="1207056"/>
    <lineage>
        <taxon>Bacteria</taxon>
        <taxon>Pseudomonadati</taxon>
        <taxon>Bacteroidota</taxon>
        <taxon>Sphingobacteriia</taxon>
        <taxon>Sphingobacteriales</taxon>
        <taxon>Sphingobacteriaceae</taxon>
        <taxon>Pseudopedobacter</taxon>
    </lineage>
</organism>
<gene>
    <name evidence="2" type="ORF">ACFSAH_14445</name>
</gene>
<evidence type="ECO:0000313" key="2">
    <source>
        <dbReference type="EMBL" id="MFD1631073.1"/>
    </source>
</evidence>
<dbReference type="Gene3D" id="1.10.10.10">
    <property type="entry name" value="Winged helix-like DNA-binding domain superfamily/Winged helix DNA-binding domain"/>
    <property type="match status" value="1"/>
</dbReference>
<name>A0ABW4IFP3_9SPHI</name>
<dbReference type="SUPFAM" id="SSF140931">
    <property type="entry name" value="Fic-like"/>
    <property type="match status" value="1"/>
</dbReference>
<dbReference type="InterPro" id="IPR003812">
    <property type="entry name" value="Fido"/>
</dbReference>
<dbReference type="Pfam" id="PF13776">
    <property type="entry name" value="DUF4172"/>
    <property type="match status" value="1"/>
</dbReference>
<feature type="domain" description="Fido" evidence="1">
    <location>
        <begin position="112"/>
        <end position="268"/>
    </location>
</feature>
<keyword evidence="3" id="KW-1185">Reference proteome</keyword>
<dbReference type="InterPro" id="IPR036388">
    <property type="entry name" value="WH-like_DNA-bd_sf"/>
</dbReference>
<dbReference type="PANTHER" id="PTHR13504:SF33">
    <property type="entry name" value="FIC FAMILY PROTEIN"/>
    <property type="match status" value="1"/>
</dbReference>
<evidence type="ECO:0000313" key="3">
    <source>
        <dbReference type="Proteomes" id="UP001597118"/>
    </source>
</evidence>
<dbReference type="InterPro" id="IPR025230">
    <property type="entry name" value="DUF4172"/>
</dbReference>